<feature type="chain" id="PRO_5021316395" description="Capsule synthesis protein CapA domain-containing protein" evidence="2">
    <location>
        <begin position="23"/>
        <end position="749"/>
    </location>
</feature>
<proteinExistence type="inferred from homology"/>
<comment type="caution">
    <text evidence="4">The sequence shown here is derived from an EMBL/GenBank/DDBJ whole genome shotgun (WGS) entry which is preliminary data.</text>
</comment>
<evidence type="ECO:0000256" key="1">
    <source>
        <dbReference type="ARBA" id="ARBA00005662"/>
    </source>
</evidence>
<dbReference type="SUPFAM" id="SSF49464">
    <property type="entry name" value="Carboxypeptidase regulatory domain-like"/>
    <property type="match status" value="1"/>
</dbReference>
<protein>
    <recommendedName>
        <fullName evidence="3">Capsule synthesis protein CapA domain-containing protein</fullName>
    </recommendedName>
</protein>
<dbReference type="PANTHER" id="PTHR33393:SF13">
    <property type="entry name" value="PGA BIOSYNTHESIS PROTEIN CAPA"/>
    <property type="match status" value="1"/>
</dbReference>
<dbReference type="Pfam" id="PF09587">
    <property type="entry name" value="PGA_cap"/>
    <property type="match status" value="1"/>
</dbReference>
<accession>A0A4Z0C0I6</accession>
<dbReference type="InterPro" id="IPR029052">
    <property type="entry name" value="Metallo-depent_PP-like"/>
</dbReference>
<evidence type="ECO:0000259" key="3">
    <source>
        <dbReference type="SMART" id="SM00854"/>
    </source>
</evidence>
<sequence length="749" mass="79018">MSGPAMNLPRPFARSFSSATSAALLAALAGCGGGGGGAATDPISQREQEAIARFNSTPIALRGQVVSAMGAPLENALVRIGGRTVRSGAEGQFLIEGLSRRNALLTASADAHRDEQAAVFLQHPASDAEVILQPLVLSPTGAQGVRFLFAGDTSFGRRFLDPDADTPPDQVPPSDPQALIQSADPVPGSRKVLSFIQPVLDAADFRAVNLETPVTSQPATPHPTKDFVFFTLPASLSALRNAGVDYAGLGNNHVYDYLEAGIADTLRHVAAAGLAHSGAGRQAAEAFAPSRVSLGGSRYSLLSMSSISGADHPITYVATETKGGSADLRDTVRVRSAIAAEVAAGAYPIAILHTGQEYTESPSDFALDRMRTAAEAGASLVVAHHPHVAQGFSRHQGVLMAHSLGNFAFDQDRLETMLGLLARVDMQAGEVRRAQAIPVYLEDYRPRPIAGALADRFIRRIGQDSQAHGTTVMPVNGRGRVLGAAETARVFDRELTVTVSVGPQGFGVLDLRGLLQSGESLYMATTLSPGVRLVAGRDRLEHGEFEDYDLDDQVGETTRWDTSGTSSFACLMAPRSGAMALCSRRQAGDSQDSVVALRNRVRVLGDPENEPNKRLTLYGWARGESAGAVRVVARYYASEGEASFGEETAVSLDAGSFGWRPFTADLSMPADTTTGGGAENARAVRLFIRHSPPLAGQALASLDDLAIINWQSGATASAVTLPVPNANEFLRAEGAPGDLQLRVVLRRLE</sequence>
<dbReference type="SUPFAM" id="SSF56300">
    <property type="entry name" value="Metallo-dependent phosphatases"/>
    <property type="match status" value="1"/>
</dbReference>
<comment type="similarity">
    <text evidence="1">Belongs to the CapA family.</text>
</comment>
<dbReference type="InterPro" id="IPR052169">
    <property type="entry name" value="CW_Biosynth-Accessory"/>
</dbReference>
<dbReference type="CDD" id="cd07381">
    <property type="entry name" value="MPP_CapA"/>
    <property type="match status" value="1"/>
</dbReference>
<feature type="domain" description="Capsule synthesis protein CapA" evidence="3">
    <location>
        <begin position="146"/>
        <end position="411"/>
    </location>
</feature>
<feature type="signal peptide" evidence="2">
    <location>
        <begin position="1"/>
        <end position="22"/>
    </location>
</feature>
<dbReference type="InterPro" id="IPR008969">
    <property type="entry name" value="CarboxyPept-like_regulatory"/>
</dbReference>
<keyword evidence="5" id="KW-1185">Reference proteome</keyword>
<name>A0A4Z0C0I6_9BURK</name>
<keyword evidence="2" id="KW-0732">Signal</keyword>
<organism evidence="4 5">
    <name type="scientific">Ramlibacter rhizophilus</name>
    <dbReference type="NCBI Taxonomy" id="1781167"/>
    <lineage>
        <taxon>Bacteria</taxon>
        <taxon>Pseudomonadati</taxon>
        <taxon>Pseudomonadota</taxon>
        <taxon>Betaproteobacteria</taxon>
        <taxon>Burkholderiales</taxon>
        <taxon>Comamonadaceae</taxon>
        <taxon>Ramlibacter</taxon>
    </lineage>
</organism>
<evidence type="ECO:0000256" key="2">
    <source>
        <dbReference type="SAM" id="SignalP"/>
    </source>
</evidence>
<dbReference type="Proteomes" id="UP000297564">
    <property type="component" value="Unassembled WGS sequence"/>
</dbReference>
<dbReference type="OrthoDB" id="5405713at2"/>
<gene>
    <name evidence="4" type="ORF">EZ242_04620</name>
</gene>
<dbReference type="AlphaFoldDB" id="A0A4Z0C0I6"/>
<evidence type="ECO:0000313" key="4">
    <source>
        <dbReference type="EMBL" id="TFZ05036.1"/>
    </source>
</evidence>
<reference evidence="4 5" key="1">
    <citation type="submission" date="2019-03" db="EMBL/GenBank/DDBJ databases">
        <title>Ramlibacter rhizophilus CCTCC AB2015357, whole genome shotgun sequence.</title>
        <authorList>
            <person name="Zhang X."/>
            <person name="Feng G."/>
            <person name="Zhu H."/>
        </authorList>
    </citation>
    <scope>NUCLEOTIDE SEQUENCE [LARGE SCALE GENOMIC DNA]</scope>
    <source>
        <strain evidence="4 5">CCTCC AB2015357</strain>
    </source>
</reference>
<evidence type="ECO:0000313" key="5">
    <source>
        <dbReference type="Proteomes" id="UP000297564"/>
    </source>
</evidence>
<dbReference type="EMBL" id="SMLL01000001">
    <property type="protein sequence ID" value="TFZ05036.1"/>
    <property type="molecule type" value="Genomic_DNA"/>
</dbReference>
<dbReference type="SMART" id="SM00854">
    <property type="entry name" value="PGA_cap"/>
    <property type="match status" value="1"/>
</dbReference>
<dbReference type="PANTHER" id="PTHR33393">
    <property type="entry name" value="POLYGLUTAMINE SYNTHESIS ACCESSORY PROTEIN RV0574C-RELATED"/>
    <property type="match status" value="1"/>
</dbReference>
<dbReference type="InterPro" id="IPR019079">
    <property type="entry name" value="Capsule_synth_CapA"/>
</dbReference>